<organism evidence="2 3">
    <name type="scientific">Streptomyces toxytricini</name>
    <name type="common">Actinomyces toxytricini</name>
    <dbReference type="NCBI Taxonomy" id="67369"/>
    <lineage>
        <taxon>Bacteria</taxon>
        <taxon>Bacillati</taxon>
        <taxon>Actinomycetota</taxon>
        <taxon>Actinomycetes</taxon>
        <taxon>Kitasatosporales</taxon>
        <taxon>Streptomycetaceae</taxon>
        <taxon>Streptomyces</taxon>
    </lineage>
</organism>
<feature type="transmembrane region" description="Helical" evidence="1">
    <location>
        <begin position="132"/>
        <end position="151"/>
    </location>
</feature>
<dbReference type="Proteomes" id="UP001617351">
    <property type="component" value="Unassembled WGS sequence"/>
</dbReference>
<dbReference type="EMBL" id="JBIUYY010000004">
    <property type="protein sequence ID" value="MFJ2821884.1"/>
    <property type="molecule type" value="Genomic_DNA"/>
</dbReference>
<sequence length="158" mass="16717">MSKIYGVLAGSAVAGAVTGWMARVLWLWSIAEDERSCADSVTLCFSLYPLAGIGLWVFLAAPVLLLALWLLDVRPLKATVTASLALQWFIIVVLAGLSRHALPESVALNVGVMAVGPPLVALCTVPARRRVGLAAVGVLVLMGLSLVQFSIRVSGYFL</sequence>
<evidence type="ECO:0000313" key="3">
    <source>
        <dbReference type="Proteomes" id="UP001617351"/>
    </source>
</evidence>
<evidence type="ECO:0000313" key="2">
    <source>
        <dbReference type="EMBL" id="MFJ2821884.1"/>
    </source>
</evidence>
<keyword evidence="1" id="KW-1133">Transmembrane helix</keyword>
<name>A0ABW8EF66_STRT5</name>
<feature type="transmembrane region" description="Helical" evidence="1">
    <location>
        <begin position="48"/>
        <end position="71"/>
    </location>
</feature>
<comment type="caution">
    <text evidence="2">The sequence shown here is derived from an EMBL/GenBank/DDBJ whole genome shotgun (WGS) entry which is preliminary data.</text>
</comment>
<feature type="transmembrane region" description="Helical" evidence="1">
    <location>
        <begin position="78"/>
        <end position="100"/>
    </location>
</feature>
<feature type="transmembrane region" description="Helical" evidence="1">
    <location>
        <begin position="106"/>
        <end position="125"/>
    </location>
</feature>
<reference evidence="2 3" key="1">
    <citation type="submission" date="2024-10" db="EMBL/GenBank/DDBJ databases">
        <title>The Natural Products Discovery Center: Release of the First 8490 Sequenced Strains for Exploring Actinobacteria Biosynthetic Diversity.</title>
        <authorList>
            <person name="Kalkreuter E."/>
            <person name="Kautsar S.A."/>
            <person name="Yang D."/>
            <person name="Bader C.D."/>
            <person name="Teijaro C.N."/>
            <person name="Fluegel L."/>
            <person name="Davis C.M."/>
            <person name="Simpson J.R."/>
            <person name="Lauterbach L."/>
            <person name="Steele A.D."/>
            <person name="Gui C."/>
            <person name="Meng S."/>
            <person name="Li G."/>
            <person name="Viehrig K."/>
            <person name="Ye F."/>
            <person name="Su P."/>
            <person name="Kiefer A.F."/>
            <person name="Nichols A."/>
            <person name="Cepeda A.J."/>
            <person name="Yan W."/>
            <person name="Fan B."/>
            <person name="Jiang Y."/>
            <person name="Adhikari A."/>
            <person name="Zheng C.-J."/>
            <person name="Schuster L."/>
            <person name="Cowan T.M."/>
            <person name="Smanski M.J."/>
            <person name="Chevrette M.G."/>
            <person name="De Carvalho L.P.S."/>
            <person name="Shen B."/>
        </authorList>
    </citation>
    <scope>NUCLEOTIDE SEQUENCE [LARGE SCALE GENOMIC DNA]</scope>
    <source>
        <strain evidence="2 3">NPDC087220</strain>
    </source>
</reference>
<keyword evidence="1" id="KW-0472">Membrane</keyword>
<keyword evidence="1" id="KW-0812">Transmembrane</keyword>
<accession>A0ABW8EF66</accession>
<evidence type="ECO:0000256" key="1">
    <source>
        <dbReference type="SAM" id="Phobius"/>
    </source>
</evidence>
<protein>
    <recommendedName>
        <fullName evidence="4">Integral membrane protein</fullName>
    </recommendedName>
</protein>
<proteinExistence type="predicted"/>
<gene>
    <name evidence="2" type="ORF">ACIO7M_12290</name>
</gene>
<keyword evidence="3" id="KW-1185">Reference proteome</keyword>
<dbReference type="RefSeq" id="WP_402380115.1">
    <property type="nucleotide sequence ID" value="NZ_JBIUYY010000004.1"/>
</dbReference>
<evidence type="ECO:0008006" key="4">
    <source>
        <dbReference type="Google" id="ProtNLM"/>
    </source>
</evidence>
<feature type="transmembrane region" description="Helical" evidence="1">
    <location>
        <begin position="7"/>
        <end position="28"/>
    </location>
</feature>